<dbReference type="GO" id="GO:0004530">
    <property type="term" value="F:deoxyribonuclease I activity"/>
    <property type="evidence" value="ECO:0007669"/>
    <property type="project" value="TreeGrafter"/>
</dbReference>
<evidence type="ECO:0000256" key="3">
    <source>
        <dbReference type="ARBA" id="ARBA00022741"/>
    </source>
</evidence>
<feature type="domain" description="PAZ" evidence="9">
    <location>
        <begin position="670"/>
        <end position="806"/>
    </location>
</feature>
<keyword evidence="4" id="KW-0255">Endonuclease</keyword>
<protein>
    <submittedName>
        <fullName evidence="11">Uncharacterized protein</fullName>
    </submittedName>
</protein>
<dbReference type="GO" id="GO:0005634">
    <property type="term" value="C:nucleus"/>
    <property type="evidence" value="ECO:0007669"/>
    <property type="project" value="TreeGrafter"/>
</dbReference>
<keyword evidence="1" id="KW-0540">Nuclease</keyword>
<keyword evidence="5" id="KW-0378">Hydrolase</keyword>
<evidence type="ECO:0000256" key="7">
    <source>
        <dbReference type="PROSITE-ProRule" id="PRU00657"/>
    </source>
</evidence>
<keyword evidence="7" id="KW-0694">RNA-binding</keyword>
<proteinExistence type="predicted"/>
<dbReference type="EMBL" id="JAPTSV010000001">
    <property type="protein sequence ID" value="KAJ1531540.1"/>
    <property type="molecule type" value="Genomic_DNA"/>
</dbReference>
<keyword evidence="12" id="KW-1185">Reference proteome</keyword>
<dbReference type="PROSITE" id="PS51327">
    <property type="entry name" value="DICER_DSRBF"/>
    <property type="match status" value="1"/>
</dbReference>
<feature type="region of interest" description="Disordered" evidence="8">
    <location>
        <begin position="934"/>
        <end position="969"/>
    </location>
</feature>
<reference evidence="11" key="1">
    <citation type="submission" date="2022-12" db="EMBL/GenBank/DDBJ databases">
        <title>Chromosome-level genome assembly of the bean flower thrips Megalurothrips usitatus.</title>
        <authorList>
            <person name="Ma L."/>
            <person name="Liu Q."/>
            <person name="Li H."/>
            <person name="Cai W."/>
        </authorList>
    </citation>
    <scope>NUCLEOTIDE SEQUENCE</scope>
    <source>
        <strain evidence="11">Cailab_2022a</strain>
    </source>
</reference>
<dbReference type="InterPro" id="IPR036085">
    <property type="entry name" value="PAZ_dom_sf"/>
</dbReference>
<dbReference type="GO" id="GO:0030422">
    <property type="term" value="P:siRNA processing"/>
    <property type="evidence" value="ECO:0007669"/>
    <property type="project" value="TreeGrafter"/>
</dbReference>
<evidence type="ECO:0000256" key="6">
    <source>
        <dbReference type="ARBA" id="ARBA00022842"/>
    </source>
</evidence>
<dbReference type="InterPro" id="IPR005034">
    <property type="entry name" value="Dicer_dimerisation"/>
</dbReference>
<gene>
    <name evidence="11" type="ORF">ONE63_000214</name>
</gene>
<feature type="domain" description="Dicer dsRNA-binding fold" evidence="10">
    <location>
        <begin position="400"/>
        <end position="493"/>
    </location>
</feature>
<evidence type="ECO:0000256" key="2">
    <source>
        <dbReference type="ARBA" id="ARBA00022723"/>
    </source>
</evidence>
<keyword evidence="3" id="KW-0547">Nucleotide-binding</keyword>
<dbReference type="InterPro" id="IPR003100">
    <property type="entry name" value="PAZ_dom"/>
</dbReference>
<dbReference type="GO" id="GO:0004525">
    <property type="term" value="F:ribonuclease III activity"/>
    <property type="evidence" value="ECO:0007669"/>
    <property type="project" value="TreeGrafter"/>
</dbReference>
<organism evidence="11 12">
    <name type="scientific">Megalurothrips usitatus</name>
    <name type="common">bean blossom thrips</name>
    <dbReference type="NCBI Taxonomy" id="439358"/>
    <lineage>
        <taxon>Eukaryota</taxon>
        <taxon>Metazoa</taxon>
        <taxon>Ecdysozoa</taxon>
        <taxon>Arthropoda</taxon>
        <taxon>Hexapoda</taxon>
        <taxon>Insecta</taxon>
        <taxon>Pterygota</taxon>
        <taxon>Neoptera</taxon>
        <taxon>Paraneoptera</taxon>
        <taxon>Thysanoptera</taxon>
        <taxon>Terebrantia</taxon>
        <taxon>Thripoidea</taxon>
        <taxon>Thripidae</taxon>
        <taxon>Megalurothrips</taxon>
    </lineage>
</organism>
<dbReference type="PROSITE" id="PS50821">
    <property type="entry name" value="PAZ"/>
    <property type="match status" value="1"/>
</dbReference>
<dbReference type="SMART" id="SM00949">
    <property type="entry name" value="PAZ"/>
    <property type="match status" value="1"/>
</dbReference>
<dbReference type="Pfam" id="PF03368">
    <property type="entry name" value="Dicer_dimer"/>
    <property type="match status" value="1"/>
</dbReference>
<comment type="caution">
    <text evidence="11">The sequence shown here is derived from an EMBL/GenBank/DDBJ whole genome shotgun (WGS) entry which is preliminary data.</text>
</comment>
<accession>A0AAV7Y3V8</accession>
<dbReference type="Pfam" id="PF20931">
    <property type="entry name" value="Dicer_platform"/>
    <property type="match status" value="1"/>
</dbReference>
<evidence type="ECO:0000256" key="8">
    <source>
        <dbReference type="SAM" id="MobiDB-lite"/>
    </source>
</evidence>
<dbReference type="SUPFAM" id="SSF101690">
    <property type="entry name" value="PAZ domain"/>
    <property type="match status" value="1"/>
</dbReference>
<dbReference type="PANTHER" id="PTHR14950:SF37">
    <property type="entry name" value="ENDORIBONUCLEASE DICER"/>
    <property type="match status" value="1"/>
</dbReference>
<evidence type="ECO:0000256" key="1">
    <source>
        <dbReference type="ARBA" id="ARBA00022722"/>
    </source>
</evidence>
<dbReference type="Gene3D" id="3.30.160.380">
    <property type="entry name" value="Dicer dimerisation domain"/>
    <property type="match status" value="1"/>
</dbReference>
<dbReference type="GO" id="GO:0046872">
    <property type="term" value="F:metal ion binding"/>
    <property type="evidence" value="ECO:0007669"/>
    <property type="project" value="UniProtKB-KW"/>
</dbReference>
<dbReference type="Proteomes" id="UP001075354">
    <property type="component" value="Chromosome 1"/>
</dbReference>
<evidence type="ECO:0000313" key="12">
    <source>
        <dbReference type="Proteomes" id="UP001075354"/>
    </source>
</evidence>
<dbReference type="Pfam" id="PF02170">
    <property type="entry name" value="PAZ"/>
    <property type="match status" value="1"/>
</dbReference>
<keyword evidence="2" id="KW-0479">Metal-binding</keyword>
<evidence type="ECO:0000313" key="11">
    <source>
        <dbReference type="EMBL" id="KAJ1531540.1"/>
    </source>
</evidence>
<sequence length="1003" mass="114987">MQDNAVIELMTYITGLDSEHKPKIHCFTSCILSDNCDFGTITHHVQKLEKFYGCKFLTMCDQFVARKIFSAPLQSFHAFEKEEDFSEPCVDALRILNVVKDMCSNFNFQFNEKFSQISTISSELFVNNTLNEIEYMMEELGEYGGSIAVLAAFRPLVRLFTFSENNPGSATKLMLSHLVCTLAKIRKVLEDDMFRVQISERAERFSSKRVQSLLNYLRDIPKSHKVLIIVNDPNTACILTLILQKVVNLWKKHSHISPELMLNSSYVPISDSWEDCLAWERNMEVYSRFISGKINTVILSGEPQGLDLPRCDVVFVWDKIKTFAHLMRAKNYVEDRTGRLLLTIEKSYLSIYEEELRKFGAIEIELKKILTGNLEDNLEYCGNDNKFMTSLGIEIKAENAISVLNRYSKNLCRDKFVTQWPVWQMEKIESNPLLYRAHLFLPSLSPVNNVKSNKMVSWQGAQQNAALQACRELYKADELNDDMLISKNLLSRTNALDDSDIQKQFECGLGVNNLRIFPQKGTSYSDDEDILCDIIFPQCLTSAQPRPNMDIYVHKIHITPVSEPPPPGDNRKTVLYELLCDQSTFAILSSKPLLEVCQFPVFLFGHELCVKFETLPNKLQLNAKEILCLVNFHCGLFMNILPIVQYFMQFNICNSQNSYLIAPLSAGGGVDWNVVKNNTGIPECRQLTHDEKMNLICTPESHERTIVKPWYRHLGKDQVYLVSEVCTDMSAESCFPTDEFDSFREYYMEKYKIILERPELPLLEAYLVNTKVNGLLPRSRSAKMRREEKMEDFREHMVPELCVPLLFPAALWLKLSSLPSVLHRLHRLLVVEEFRRLIISETGVGSVNIDLQPLTVDKSCLKDMTSTPKVPPSIVKRGLAIGNVKLEERKRTAQLKKAWKDTQEPVDIHRNMESLNFVEIRYFDEYLIKSKSSPSSSDIIVARPPDSEDSDSDSCSDSPDNNRVLTRSPKQNDLIPECINLTSPCISERDCGPQQHELLQVDK</sequence>
<dbReference type="InterPro" id="IPR038248">
    <property type="entry name" value="Dicer_dimer_sf"/>
</dbReference>
<name>A0AAV7Y3V8_9NEOP</name>
<dbReference type="GO" id="GO:0003723">
    <property type="term" value="F:RNA binding"/>
    <property type="evidence" value="ECO:0007669"/>
    <property type="project" value="UniProtKB-UniRule"/>
</dbReference>
<dbReference type="Gene3D" id="2.170.260.10">
    <property type="entry name" value="paz domain"/>
    <property type="match status" value="1"/>
</dbReference>
<dbReference type="PANTHER" id="PTHR14950">
    <property type="entry name" value="DICER-RELATED"/>
    <property type="match status" value="1"/>
</dbReference>
<keyword evidence="6" id="KW-0460">Magnesium</keyword>
<dbReference type="GO" id="GO:0031054">
    <property type="term" value="P:pre-miRNA processing"/>
    <property type="evidence" value="ECO:0007669"/>
    <property type="project" value="TreeGrafter"/>
</dbReference>
<evidence type="ECO:0000259" key="10">
    <source>
        <dbReference type="PROSITE" id="PS51327"/>
    </source>
</evidence>
<dbReference type="GO" id="GO:0006309">
    <property type="term" value="P:apoptotic DNA fragmentation"/>
    <property type="evidence" value="ECO:0007669"/>
    <property type="project" value="TreeGrafter"/>
</dbReference>
<evidence type="ECO:0000256" key="5">
    <source>
        <dbReference type="ARBA" id="ARBA00022801"/>
    </source>
</evidence>
<evidence type="ECO:0000256" key="4">
    <source>
        <dbReference type="ARBA" id="ARBA00022759"/>
    </source>
</evidence>
<dbReference type="InterPro" id="IPR048512">
    <property type="entry name" value="Dicer_platform"/>
</dbReference>
<evidence type="ECO:0000259" key="9">
    <source>
        <dbReference type="PROSITE" id="PS50821"/>
    </source>
</evidence>
<dbReference type="GO" id="GO:0005737">
    <property type="term" value="C:cytoplasm"/>
    <property type="evidence" value="ECO:0007669"/>
    <property type="project" value="TreeGrafter"/>
</dbReference>
<dbReference type="AlphaFoldDB" id="A0AAV7Y3V8"/>
<dbReference type="GO" id="GO:0000166">
    <property type="term" value="F:nucleotide binding"/>
    <property type="evidence" value="ECO:0007669"/>
    <property type="project" value="UniProtKB-KW"/>
</dbReference>